<evidence type="ECO:0000313" key="3">
    <source>
        <dbReference type="Proteomes" id="UP000650628"/>
    </source>
</evidence>
<comment type="caution">
    <text evidence="2">The sequence shown here is derived from an EMBL/GenBank/DDBJ whole genome shotgun (WGS) entry which is preliminary data.</text>
</comment>
<accession>A0A8J3X802</accession>
<proteinExistence type="predicted"/>
<feature type="domain" description="Knr4/Smi1-like" evidence="1">
    <location>
        <begin position="17"/>
        <end position="144"/>
    </location>
</feature>
<reference evidence="2 3" key="1">
    <citation type="submission" date="2021-01" db="EMBL/GenBank/DDBJ databases">
        <title>Whole genome shotgun sequence of Planotetraspora mira NBRC 15435.</title>
        <authorList>
            <person name="Komaki H."/>
            <person name="Tamura T."/>
        </authorList>
    </citation>
    <scope>NUCLEOTIDE SEQUENCE [LARGE SCALE GENOMIC DNA]</scope>
    <source>
        <strain evidence="2 3">NBRC 15435</strain>
    </source>
</reference>
<dbReference type="RefSeq" id="WP_203954386.1">
    <property type="nucleotide sequence ID" value="NZ_BOOO01000019.1"/>
</dbReference>
<sequence length="279" mass="31506">MTTIDRLAHLAAPPASPVDADEDWAVAEAELGLELPSDFKELVRRYGVGNFCDYLFTHPMRSLIDYNLELLEANRLDRVEYPSWYRYPLYPEPGGLLLWGATFSGDRLCWLTGGHPDSWPVVVWNPRDSEFLPQGVGVVEFIEAGVSGRTELFFDEDEEDKTAWFEPYRELVQVHVRLADGEFPYLDRLRILREALAPTANRGSVETLDGSRQDHFAATEAMWNVTYETMYGHQIRIAFPPDSEDEVRVKIMAAVESMGCQVLSAGRADGEAVWVAGTN</sequence>
<dbReference type="Proteomes" id="UP000650628">
    <property type="component" value="Unassembled WGS sequence"/>
</dbReference>
<dbReference type="SMART" id="SM00860">
    <property type="entry name" value="SMI1_KNR4"/>
    <property type="match status" value="1"/>
</dbReference>
<gene>
    <name evidence="2" type="ORF">Pmi06nite_38660</name>
</gene>
<keyword evidence="3" id="KW-1185">Reference proteome</keyword>
<dbReference type="AlphaFoldDB" id="A0A8J3X802"/>
<organism evidence="2 3">
    <name type="scientific">Planotetraspora mira</name>
    <dbReference type="NCBI Taxonomy" id="58121"/>
    <lineage>
        <taxon>Bacteria</taxon>
        <taxon>Bacillati</taxon>
        <taxon>Actinomycetota</taxon>
        <taxon>Actinomycetes</taxon>
        <taxon>Streptosporangiales</taxon>
        <taxon>Streptosporangiaceae</taxon>
        <taxon>Planotetraspora</taxon>
    </lineage>
</organism>
<dbReference type="Pfam" id="PF14568">
    <property type="entry name" value="SUKH_6"/>
    <property type="match status" value="1"/>
</dbReference>
<dbReference type="SUPFAM" id="SSF160631">
    <property type="entry name" value="SMI1/KNR4-like"/>
    <property type="match status" value="1"/>
</dbReference>
<dbReference type="Gene3D" id="3.40.1580.10">
    <property type="entry name" value="SMI1/KNR4-like"/>
    <property type="match status" value="1"/>
</dbReference>
<dbReference type="InterPro" id="IPR018958">
    <property type="entry name" value="Knr4/Smi1-like_dom"/>
</dbReference>
<dbReference type="InterPro" id="IPR037883">
    <property type="entry name" value="Knr4/Smi1-like_sf"/>
</dbReference>
<protein>
    <recommendedName>
        <fullName evidence="1">Knr4/Smi1-like domain-containing protein</fullName>
    </recommendedName>
</protein>
<name>A0A8J3X802_9ACTN</name>
<dbReference type="EMBL" id="BOOO01000019">
    <property type="protein sequence ID" value="GII30424.1"/>
    <property type="molecule type" value="Genomic_DNA"/>
</dbReference>
<evidence type="ECO:0000259" key="1">
    <source>
        <dbReference type="SMART" id="SM00860"/>
    </source>
</evidence>
<evidence type="ECO:0000313" key="2">
    <source>
        <dbReference type="EMBL" id="GII30424.1"/>
    </source>
</evidence>